<dbReference type="CDD" id="cd00009">
    <property type="entry name" value="AAA"/>
    <property type="match status" value="1"/>
</dbReference>
<accession>A0A7V5RPL6</accession>
<dbReference type="InterPro" id="IPR058031">
    <property type="entry name" value="AAA_lid_NorR"/>
</dbReference>
<dbReference type="SUPFAM" id="SSF46689">
    <property type="entry name" value="Homeodomain-like"/>
    <property type="match status" value="1"/>
</dbReference>
<evidence type="ECO:0000259" key="6">
    <source>
        <dbReference type="PROSITE" id="PS50045"/>
    </source>
</evidence>
<dbReference type="InterPro" id="IPR027417">
    <property type="entry name" value="P-loop_NTPase"/>
</dbReference>
<dbReference type="Pfam" id="PF25601">
    <property type="entry name" value="AAA_lid_14"/>
    <property type="match status" value="1"/>
</dbReference>
<name>A0A7V5RPL6_CALAY</name>
<evidence type="ECO:0000313" key="7">
    <source>
        <dbReference type="EMBL" id="HHM02418.1"/>
    </source>
</evidence>
<dbReference type="Gene3D" id="1.10.10.60">
    <property type="entry name" value="Homeodomain-like"/>
    <property type="match status" value="1"/>
</dbReference>
<dbReference type="SMART" id="SM00382">
    <property type="entry name" value="AAA"/>
    <property type="match status" value="1"/>
</dbReference>
<dbReference type="InterPro" id="IPR002078">
    <property type="entry name" value="Sigma_54_int"/>
</dbReference>
<dbReference type="Proteomes" id="UP000885771">
    <property type="component" value="Unassembled WGS sequence"/>
</dbReference>
<comment type="caution">
    <text evidence="7">The sequence shown here is derived from an EMBL/GenBank/DDBJ whole genome shotgun (WGS) entry which is preliminary data.</text>
</comment>
<dbReference type="InterPro" id="IPR003593">
    <property type="entry name" value="AAA+_ATPase"/>
</dbReference>
<keyword evidence="5" id="KW-0804">Transcription</keyword>
<dbReference type="Gene3D" id="3.40.50.300">
    <property type="entry name" value="P-loop containing nucleotide triphosphate hydrolases"/>
    <property type="match status" value="1"/>
</dbReference>
<dbReference type="PROSITE" id="PS00688">
    <property type="entry name" value="SIGMA54_INTERACT_3"/>
    <property type="match status" value="1"/>
</dbReference>
<gene>
    <name evidence="7" type="ORF">ENJ15_05340</name>
</gene>
<sequence length="354" mass="39844">MFCYTLEDLEKIVGGYRKERENLIRQTRLLFREETDAFFNWALSGKTDNFFGIISRHPSMYAIFETIVRVAPNNITVLIEGASGTGKELIARAIHRLSSRKRQPFITVNCSAIPDNLLESELFGHVKGAFTGAVVNKTGLFQEANNGTIFLDEIGELSESIQVKLLRFLQNGEIRPVGGNQTIHIDASLITATNRDLNTRVSEGLFRSDFYYRLNVVKLTLPPLNERTQDIASLTTHFIRLFSQKFNKEVNGIDNKALKILFSHSWPGNIRELENVIEHACAMALGPAITPEDLPQLPGETGENSIGGKTLKEMEAEHIRRALSRFDSNHDAVCRELGISRTTLWRKLKELGIS</sequence>
<evidence type="ECO:0000256" key="1">
    <source>
        <dbReference type="ARBA" id="ARBA00022741"/>
    </source>
</evidence>
<feature type="domain" description="Sigma-54 factor interaction" evidence="6">
    <location>
        <begin position="53"/>
        <end position="282"/>
    </location>
</feature>
<dbReference type="Pfam" id="PF02954">
    <property type="entry name" value="HTH_8"/>
    <property type="match status" value="1"/>
</dbReference>
<evidence type="ECO:0000256" key="4">
    <source>
        <dbReference type="ARBA" id="ARBA00023125"/>
    </source>
</evidence>
<dbReference type="GO" id="GO:0005524">
    <property type="term" value="F:ATP binding"/>
    <property type="evidence" value="ECO:0007669"/>
    <property type="project" value="UniProtKB-KW"/>
</dbReference>
<dbReference type="InterPro" id="IPR025944">
    <property type="entry name" value="Sigma_54_int_dom_CS"/>
</dbReference>
<dbReference type="PROSITE" id="PS50045">
    <property type="entry name" value="SIGMA54_INTERACT_4"/>
    <property type="match status" value="1"/>
</dbReference>
<organism evidence="7">
    <name type="scientific">Caldithrix abyssi</name>
    <dbReference type="NCBI Taxonomy" id="187145"/>
    <lineage>
        <taxon>Bacteria</taxon>
        <taxon>Pseudomonadati</taxon>
        <taxon>Calditrichota</taxon>
        <taxon>Calditrichia</taxon>
        <taxon>Calditrichales</taxon>
        <taxon>Calditrichaceae</taxon>
        <taxon>Caldithrix</taxon>
    </lineage>
</organism>
<dbReference type="GO" id="GO:0043565">
    <property type="term" value="F:sequence-specific DNA binding"/>
    <property type="evidence" value="ECO:0007669"/>
    <property type="project" value="InterPro"/>
</dbReference>
<keyword evidence="3" id="KW-0805">Transcription regulation</keyword>
<dbReference type="AlphaFoldDB" id="A0A7V5RPL6"/>
<dbReference type="InterPro" id="IPR002197">
    <property type="entry name" value="HTH_Fis"/>
</dbReference>
<dbReference type="GO" id="GO:0006355">
    <property type="term" value="P:regulation of DNA-templated transcription"/>
    <property type="evidence" value="ECO:0007669"/>
    <property type="project" value="InterPro"/>
</dbReference>
<dbReference type="Pfam" id="PF00158">
    <property type="entry name" value="Sigma54_activat"/>
    <property type="match status" value="1"/>
</dbReference>
<dbReference type="PROSITE" id="PS00676">
    <property type="entry name" value="SIGMA54_INTERACT_2"/>
    <property type="match status" value="1"/>
</dbReference>
<dbReference type="EMBL" id="DRLI01000202">
    <property type="protein sequence ID" value="HHM02418.1"/>
    <property type="molecule type" value="Genomic_DNA"/>
</dbReference>
<proteinExistence type="predicted"/>
<evidence type="ECO:0000256" key="5">
    <source>
        <dbReference type="ARBA" id="ARBA00023163"/>
    </source>
</evidence>
<keyword evidence="1" id="KW-0547">Nucleotide-binding</keyword>
<keyword evidence="4" id="KW-0238">DNA-binding</keyword>
<dbReference type="PANTHER" id="PTHR32071">
    <property type="entry name" value="TRANSCRIPTIONAL REGULATORY PROTEIN"/>
    <property type="match status" value="1"/>
</dbReference>
<reference evidence="7" key="1">
    <citation type="journal article" date="2020" name="mSystems">
        <title>Genome- and Community-Level Interaction Insights into Carbon Utilization and Element Cycling Functions of Hydrothermarchaeota in Hydrothermal Sediment.</title>
        <authorList>
            <person name="Zhou Z."/>
            <person name="Liu Y."/>
            <person name="Xu W."/>
            <person name="Pan J."/>
            <person name="Luo Z.H."/>
            <person name="Li M."/>
        </authorList>
    </citation>
    <scope>NUCLEOTIDE SEQUENCE [LARGE SCALE GENOMIC DNA]</scope>
    <source>
        <strain evidence="7">HyVt-460</strain>
    </source>
</reference>
<protein>
    <submittedName>
        <fullName evidence="7">Sigma-54-dependent Fis family transcriptional regulator</fullName>
    </submittedName>
</protein>
<dbReference type="InterPro" id="IPR025943">
    <property type="entry name" value="Sigma_54_int_dom_ATP-bd_2"/>
</dbReference>
<evidence type="ECO:0000256" key="2">
    <source>
        <dbReference type="ARBA" id="ARBA00022840"/>
    </source>
</evidence>
<evidence type="ECO:0000256" key="3">
    <source>
        <dbReference type="ARBA" id="ARBA00023015"/>
    </source>
</evidence>
<dbReference type="InterPro" id="IPR009057">
    <property type="entry name" value="Homeodomain-like_sf"/>
</dbReference>
<dbReference type="Gene3D" id="1.10.8.60">
    <property type="match status" value="1"/>
</dbReference>
<keyword evidence="2" id="KW-0067">ATP-binding</keyword>
<dbReference type="SUPFAM" id="SSF52540">
    <property type="entry name" value="P-loop containing nucleoside triphosphate hydrolases"/>
    <property type="match status" value="1"/>
</dbReference>
<dbReference type="FunFam" id="3.40.50.300:FF:000006">
    <property type="entry name" value="DNA-binding transcriptional regulator NtrC"/>
    <property type="match status" value="1"/>
</dbReference>